<evidence type="ECO:0000256" key="10">
    <source>
        <dbReference type="ARBA" id="ARBA00023098"/>
    </source>
</evidence>
<feature type="domain" description="Acyl-CoA oxidase C-terminal" evidence="14">
    <location>
        <begin position="491"/>
        <end position="664"/>
    </location>
</feature>
<comment type="cofactor">
    <cofactor evidence="2">
        <name>FAD</name>
        <dbReference type="ChEBI" id="CHEBI:57692"/>
    </cofactor>
</comment>
<dbReference type="InterPro" id="IPR002655">
    <property type="entry name" value="Acyl-CoA_oxidase_C"/>
</dbReference>
<comment type="similarity">
    <text evidence="5 12">Belongs to the acyl-CoA oxidase family.</text>
</comment>
<dbReference type="InterPro" id="IPR029320">
    <property type="entry name" value="Acyl-CoA_ox_N"/>
</dbReference>
<dbReference type="InterPro" id="IPR006091">
    <property type="entry name" value="Acyl-CoA_Oxase/DH_mid-dom"/>
</dbReference>
<evidence type="ECO:0000256" key="1">
    <source>
        <dbReference type="ARBA" id="ARBA00001201"/>
    </source>
</evidence>
<dbReference type="SUPFAM" id="SSF56645">
    <property type="entry name" value="Acyl-CoA dehydrogenase NM domain-like"/>
    <property type="match status" value="1"/>
</dbReference>
<dbReference type="SUPFAM" id="SSF47203">
    <property type="entry name" value="Acyl-CoA dehydrogenase C-terminal domain-like"/>
    <property type="match status" value="2"/>
</dbReference>
<comment type="subcellular location">
    <subcellularLocation>
        <location evidence="3">Peroxisome</location>
    </subcellularLocation>
</comment>
<dbReference type="Proteomes" id="UP000242414">
    <property type="component" value="Unassembled WGS sequence"/>
</dbReference>
<evidence type="ECO:0000256" key="2">
    <source>
        <dbReference type="ARBA" id="ARBA00001974"/>
    </source>
</evidence>
<dbReference type="PANTHER" id="PTHR10909:SF250">
    <property type="entry name" value="PEROXISOMAL ACYL-COENZYME A OXIDASE 1"/>
    <property type="match status" value="1"/>
</dbReference>
<dbReference type="PIRSF" id="PIRSF000168">
    <property type="entry name" value="Acyl-CoA_oxidase"/>
    <property type="match status" value="1"/>
</dbReference>
<keyword evidence="10" id="KW-0443">Lipid metabolism</keyword>
<evidence type="ECO:0000256" key="6">
    <source>
        <dbReference type="ARBA" id="ARBA00022630"/>
    </source>
</evidence>
<evidence type="ECO:0000259" key="17">
    <source>
        <dbReference type="Pfam" id="PF22924"/>
    </source>
</evidence>
<dbReference type="GO" id="GO:0071949">
    <property type="term" value="F:FAD binding"/>
    <property type="evidence" value="ECO:0007669"/>
    <property type="project" value="InterPro"/>
</dbReference>
<dbReference type="Pfam" id="PF14749">
    <property type="entry name" value="Acyl-CoA_ox_N"/>
    <property type="match status" value="1"/>
</dbReference>
<dbReference type="InterPro" id="IPR055060">
    <property type="entry name" value="ACOX_C_alpha1"/>
</dbReference>
<evidence type="ECO:0000256" key="4">
    <source>
        <dbReference type="ARBA" id="ARBA00004846"/>
    </source>
</evidence>
<dbReference type="GO" id="GO:0003997">
    <property type="term" value="F:acyl-CoA oxidase activity"/>
    <property type="evidence" value="ECO:0007669"/>
    <property type="project" value="UniProtKB-EC"/>
</dbReference>
<dbReference type="GO" id="GO:0033540">
    <property type="term" value="P:fatty acid beta-oxidation using acyl-CoA oxidase"/>
    <property type="evidence" value="ECO:0007669"/>
    <property type="project" value="UniProtKB-UniPathway"/>
</dbReference>
<dbReference type="OrthoDB" id="538336at2759"/>
<comment type="pathway">
    <text evidence="4">Lipid metabolism; peroxisomal fatty acid beta-oxidation.</text>
</comment>
<reference evidence="18" key="1">
    <citation type="journal article" date="2016" name="Proc. Natl. Acad. Sci. U.S.A.">
        <title>Lipid metabolic changes in an early divergent fungus govern the establishment of a mutualistic symbiosis with endobacteria.</title>
        <authorList>
            <person name="Lastovetsky O.A."/>
            <person name="Gaspar M.L."/>
            <person name="Mondo S.J."/>
            <person name="LaButti K.M."/>
            <person name="Sandor L."/>
            <person name="Grigoriev I.V."/>
            <person name="Henry S.A."/>
            <person name="Pawlowska T.E."/>
        </authorList>
    </citation>
    <scope>NUCLEOTIDE SEQUENCE [LARGE SCALE GENOMIC DNA]</scope>
    <source>
        <strain evidence="18">ATCC 52814</strain>
    </source>
</reference>
<feature type="binding site" evidence="13">
    <location>
        <position position="148"/>
    </location>
    <ligand>
        <name>FAD</name>
        <dbReference type="ChEBI" id="CHEBI:57692"/>
    </ligand>
</feature>
<dbReference type="Pfam" id="PF02770">
    <property type="entry name" value="Acyl-CoA_dh_M"/>
    <property type="match status" value="1"/>
</dbReference>
<evidence type="ECO:0000313" key="18">
    <source>
        <dbReference type="EMBL" id="ORE05725.1"/>
    </source>
</evidence>
<name>A0A1X0R121_RHIZD</name>
<dbReference type="InterPro" id="IPR009100">
    <property type="entry name" value="AcylCoA_DH/oxidase_NM_dom_sf"/>
</dbReference>
<dbReference type="Gene3D" id="2.40.110.10">
    <property type="entry name" value="Butyryl-CoA Dehydrogenase, subunit A, domain 2"/>
    <property type="match status" value="1"/>
</dbReference>
<proteinExistence type="inferred from homology"/>
<evidence type="ECO:0000256" key="8">
    <source>
        <dbReference type="ARBA" id="ARBA00022832"/>
    </source>
</evidence>
<dbReference type="Gene3D" id="1.10.540.10">
    <property type="entry name" value="Acyl-CoA dehydrogenase/oxidase, N-terminal domain"/>
    <property type="match status" value="1"/>
</dbReference>
<evidence type="ECO:0000259" key="14">
    <source>
        <dbReference type="Pfam" id="PF01756"/>
    </source>
</evidence>
<evidence type="ECO:0000259" key="15">
    <source>
        <dbReference type="Pfam" id="PF02770"/>
    </source>
</evidence>
<dbReference type="Pfam" id="PF22924">
    <property type="entry name" value="ACOX_C_alpha1"/>
    <property type="match status" value="1"/>
</dbReference>
<dbReference type="GO" id="GO:0005504">
    <property type="term" value="F:fatty acid binding"/>
    <property type="evidence" value="ECO:0007669"/>
    <property type="project" value="TreeGrafter"/>
</dbReference>
<evidence type="ECO:0000256" key="7">
    <source>
        <dbReference type="ARBA" id="ARBA00022827"/>
    </source>
</evidence>
<protein>
    <recommendedName>
        <fullName evidence="12">Acyl-coenzyme A oxidase</fullName>
    </recommendedName>
</protein>
<keyword evidence="7 12" id="KW-0274">FAD</keyword>
<sequence>MSTQAPKDMERERQSVSFSIEALSHFWMGGKEKYIQRQTAYDYIKRDPELVVQPPRNILDFTKEEWREFTMGQIYRLVQLKEELKDNQGLFKEIVEASFNYSESLCMRNGVHETLFRSVVEMMGNNDQRSYWGKLLNDYKVIGCFAMTELGHSSALRGIETTATFDIETDEFVINSPTITSTKWWIGLAGQTATHAAVLAQTTIHGKNVGANWFIIPLRDSVSGEQLSNIRVGDIGTKVGHQGTDNGWIQFHKARVPRKNMMSKWARIDRHGTYQPAPNPAVMYATLIPERLGLVDVSTTLISQALTIAVRYGVVRRQGSKNEQIMDYQSHYAKLIPAISFMYMVKSSLRTIYQQFGILTAGGEIEQKLYLNHMGDVHCMSASLKGLSGSLSASILEVCRRCCGGHTYSAYNALGHLTADWNVMTVGGGDDTVLLQQASTYLLHRFNQKIKHNTYPEFKYESSTSYFTYAEELLAAKIWHVEEVDDCLKDLNLIQEALQVILAKRLFSIQQALENGATHNDVLLDANRVAELHCATFLYSDNARRFSVINNSSLDTSVATIMRQMTVLWGLYVLRTYGDQGFLEGYISPQQLKGIEKAYLKLCKDLRKDVVGLTDAFGLPDFVLKAPIARYDGDIYQNYFDTILQAPNSTGVPSYHGKYIRPLTEKFSQIPLEETCNKTQ</sequence>
<dbReference type="AlphaFoldDB" id="A0A1X0R121"/>
<dbReference type="InterPro" id="IPR012258">
    <property type="entry name" value="Acyl-CoA_oxidase"/>
</dbReference>
<evidence type="ECO:0000256" key="11">
    <source>
        <dbReference type="ARBA" id="ARBA00023140"/>
    </source>
</evidence>
<dbReference type="InterPro" id="IPR037069">
    <property type="entry name" value="AcylCoA_DH/ox_N_sf"/>
</dbReference>
<feature type="domain" description="Acyl-CoA oxidase/dehydrogenase middle" evidence="15">
    <location>
        <begin position="144"/>
        <end position="253"/>
    </location>
</feature>
<keyword evidence="11" id="KW-0576">Peroxisome</keyword>
<feature type="domain" description="Acyl-coenzyme A oxidase N-terminal" evidence="16">
    <location>
        <begin position="20"/>
        <end position="142"/>
    </location>
</feature>
<keyword evidence="6 12" id="KW-0285">Flavoprotein</keyword>
<evidence type="ECO:0000256" key="13">
    <source>
        <dbReference type="PIRSR" id="PIRSR000168-2"/>
    </source>
</evidence>
<feature type="domain" description="Acyl-CoA oxidase C-alpha1" evidence="17">
    <location>
        <begin position="284"/>
        <end position="443"/>
    </location>
</feature>
<keyword evidence="8" id="KW-0276">Fatty acid metabolism</keyword>
<dbReference type="GO" id="GO:0005777">
    <property type="term" value="C:peroxisome"/>
    <property type="evidence" value="ECO:0007669"/>
    <property type="project" value="UniProtKB-SubCell"/>
</dbReference>
<feature type="binding site" evidence="13">
    <location>
        <position position="187"/>
    </location>
    <ligand>
        <name>FAD</name>
        <dbReference type="ChEBI" id="CHEBI:57692"/>
    </ligand>
</feature>
<keyword evidence="9" id="KW-0560">Oxidoreductase</keyword>
<dbReference type="UniPathway" id="UPA00661"/>
<dbReference type="InterPro" id="IPR046373">
    <property type="entry name" value="Acyl-CoA_Oxase/DH_mid-dom_sf"/>
</dbReference>
<evidence type="ECO:0000256" key="3">
    <source>
        <dbReference type="ARBA" id="ARBA00004275"/>
    </source>
</evidence>
<accession>A0A1X0R121</accession>
<dbReference type="EMBL" id="KV921938">
    <property type="protein sequence ID" value="ORE05725.1"/>
    <property type="molecule type" value="Genomic_DNA"/>
</dbReference>
<dbReference type="VEuPathDB" id="FungiDB:BCV72DRAFT_330290"/>
<dbReference type="GO" id="GO:0055088">
    <property type="term" value="P:lipid homeostasis"/>
    <property type="evidence" value="ECO:0007669"/>
    <property type="project" value="TreeGrafter"/>
</dbReference>
<gene>
    <name evidence="18" type="ORF">BCV72DRAFT_330290</name>
</gene>
<evidence type="ECO:0000256" key="9">
    <source>
        <dbReference type="ARBA" id="ARBA00023002"/>
    </source>
</evidence>
<dbReference type="InterPro" id="IPR036250">
    <property type="entry name" value="AcylCo_DH-like_C"/>
</dbReference>
<evidence type="ECO:0000256" key="12">
    <source>
        <dbReference type="PIRNR" id="PIRNR000168"/>
    </source>
</evidence>
<evidence type="ECO:0000256" key="5">
    <source>
        <dbReference type="ARBA" id="ARBA00006288"/>
    </source>
</evidence>
<dbReference type="Pfam" id="PF01756">
    <property type="entry name" value="ACOX"/>
    <property type="match status" value="1"/>
</dbReference>
<dbReference type="FunFam" id="2.40.110.10:FF:000003">
    <property type="entry name" value="Acyl-coenzyme A oxidase"/>
    <property type="match status" value="1"/>
</dbReference>
<dbReference type="Gene3D" id="1.20.140.10">
    <property type="entry name" value="Butyryl-CoA Dehydrogenase, subunit A, domain 3"/>
    <property type="match status" value="2"/>
</dbReference>
<evidence type="ECO:0000259" key="16">
    <source>
        <dbReference type="Pfam" id="PF14749"/>
    </source>
</evidence>
<comment type="catalytic activity">
    <reaction evidence="1">
        <text>a 2,3-saturated acyl-CoA + O2 = a (2E)-enoyl-CoA + H2O2</text>
        <dbReference type="Rhea" id="RHEA:38959"/>
        <dbReference type="ChEBI" id="CHEBI:15379"/>
        <dbReference type="ChEBI" id="CHEBI:16240"/>
        <dbReference type="ChEBI" id="CHEBI:58856"/>
        <dbReference type="ChEBI" id="CHEBI:65111"/>
        <dbReference type="EC" id="1.3.3.6"/>
    </reaction>
</comment>
<organism evidence="18">
    <name type="scientific">Rhizopus microsporus var. microsporus</name>
    <dbReference type="NCBI Taxonomy" id="86635"/>
    <lineage>
        <taxon>Eukaryota</taxon>
        <taxon>Fungi</taxon>
        <taxon>Fungi incertae sedis</taxon>
        <taxon>Mucoromycota</taxon>
        <taxon>Mucoromycotina</taxon>
        <taxon>Mucoromycetes</taxon>
        <taxon>Mucorales</taxon>
        <taxon>Mucorineae</taxon>
        <taxon>Rhizopodaceae</taxon>
        <taxon>Rhizopus</taxon>
    </lineage>
</organism>
<dbReference type="PANTHER" id="PTHR10909">
    <property type="entry name" value="ELECTRON TRANSPORT OXIDOREDUCTASE"/>
    <property type="match status" value="1"/>
</dbReference>